<dbReference type="InterPro" id="IPR032393">
    <property type="entry name" value="SOAR_STIM1/2"/>
</dbReference>
<dbReference type="Gene3D" id="1.10.150.50">
    <property type="entry name" value="Transcription Factor, Ets-1"/>
    <property type="match status" value="1"/>
</dbReference>
<comment type="subcellular location">
    <subcellularLocation>
        <location evidence="1">Membrane</location>
        <topology evidence="1">Single-pass type I membrane protein</topology>
    </subcellularLocation>
</comment>
<protein>
    <submittedName>
        <fullName evidence="10">EF-hand domain-containing protein</fullName>
    </submittedName>
</protein>
<keyword evidence="3" id="KW-1133">Transmembrane helix</keyword>
<dbReference type="Pfam" id="PF16533">
    <property type="entry name" value="SOAR"/>
    <property type="match status" value="1"/>
</dbReference>
<dbReference type="GO" id="GO:0006874">
    <property type="term" value="P:intracellular calcium ion homeostasis"/>
    <property type="evidence" value="ECO:0007669"/>
    <property type="project" value="TreeGrafter"/>
</dbReference>
<dbReference type="PANTHER" id="PTHR15136:SF5">
    <property type="entry name" value="STROMAL INTERACTION MOLECULE HOMOLOG"/>
    <property type="match status" value="1"/>
</dbReference>
<dbReference type="Proteomes" id="UP000095280">
    <property type="component" value="Unplaced"/>
</dbReference>
<dbReference type="Gene3D" id="1.10.287.3550">
    <property type="match status" value="1"/>
</dbReference>
<dbReference type="InterPro" id="IPR036770">
    <property type="entry name" value="Ankyrin_rpt-contain_sf"/>
</dbReference>
<feature type="region of interest" description="Disordered" evidence="7">
    <location>
        <begin position="786"/>
        <end position="811"/>
    </location>
</feature>
<keyword evidence="2" id="KW-0812">Transmembrane</keyword>
<accession>A0A1I8IKQ9</accession>
<feature type="coiled-coil region" evidence="6">
    <location>
        <begin position="1277"/>
        <end position="1307"/>
    </location>
</feature>
<keyword evidence="9" id="KW-1185">Reference proteome</keyword>
<keyword evidence="5" id="KW-0472">Membrane</keyword>
<dbReference type="InterPro" id="IPR018247">
    <property type="entry name" value="EF_Hand_1_Ca_BS"/>
</dbReference>
<sequence length="1988" mass="225009">VDSAGLLYFLVSNLLTGLFNLIISRLVPNRESLDGAPCFVIVLGYTMTIEMTNPAVDLHKAAMDPENGPKHFIDAVSSLGTAVLLKANSNGATPLQLSAMTFSRKDWKASGVHIVRASNLSTRDFYDNTAAHYAARNRTNDDVILEVVAMTNSLACLTHANDRTLGKEKGSILEDAVKLLGNKCLAWKNKSQQTVLHYAMYNCNPDTGKVLIEAVDNAVIEMKDSNGDMCLHVVARSNKDRQSTDAVLKAAIQKQNDGAIVFRLNERWQSPFRLALDVFGSNVPKQAPTREKYQLDTFKNTMLHYLFKCYRTEVKADDLSKKVTDFFLKFDEIRKHVDLKAENKLGQNCLHAAELHPTMLREVLHEAAKTHSYKEHFVKLLYSSNSLHVVHTFASRYDLKQIIQPLAELSDKKDAELLKLTVPKGSNKNATCLHFACEGGQTANIRYLLSNGLRLQKFTEAGMSCIDFAIDRGTLETTEKAVKNFYEELSKKQTETSENNGAQDSDALLTAVESPDAEILLLIDPARRSIKLPDRRTAQRLLTSVADHNKDFSAPQPKSETLWRRKRDSEILFKIIELDSVKILRSALRIDIITSNIGAAMFEYLIEKIQEPSAAKHFPRQQKFCSRERFDLSSELLIIDMAAFFKKDEILPDLVLTRQFELIPASISLLVELGPKILKMRAKARGKHAKLQQLHEKILSIAVNALDELFASADADERKLLFDYIQGRIADEKGVKGPLFPFRNEKGVVKQGTIIAMIEMANCNELFATDCIFNLAQKNFEQGREPSCCGEESQQQQPQHQNSNPSGPEASNSRSFLYRSFSPLSKFWLHCASFGAFTLFFTWYVIDFKRSFESGWYSDIVIVLFTISFTMQEIIDMRRRKKIRTYLIGEAHICRCPNYCEEVLNFFDCTVILAMIVGLAWKWALLALHRPLQEAYPSQMVFTIAFGLLMFRWVHFLSYSGVIGPIVSMLWSLLFNDLAPFMAIISVFIYAFGVFFFNLLFPVTSTDTTSKKYNSSWYGWDAFTQVMTLPFNILFTNFDKIDFNPPSLTNVTIGKTAHVQGIGVFENLMLFLFMGLVNIVMLNLLIALFNLRVSRMANEALGIWRKTYFSMLREYESLSPVPPPLSCLYYIYKMLSDCFCCQTKISPHGAEDENNNKKWWLTPKNYPERYLRFLRFQAMQFRRIRPKLLTDPDWSRKELKSLEEGLDNKLADIACSGDGSSRRPPLKRHDAQDDIRPERNLTAQSSREDLSGRPQVQRQQSDTNATLEKIISMESSIKGIQDQIKGITELLEKKQKKRRRRQKTQTTEHSDAAVGNRDILNVAPALLLKKYVFTHQFSLQFSLQSVSLDLANGQEVAEHVRHSNPAAKGVAAEVGHRERFRQVHSVALDAVHLQREFSESVSAAVLPVVDGDAIDKRWSGELPLPPFGRVVVWLQDKFKSQGRRSWYSFWEEYCLPIISRDDGRYRETLMCRMPLLVKKLLISWLHEIRCPVLAATLNEHYRDSGLGLLPQRPEDWKTGRLEDRKTGRPEDWKTGRLEDRKTGRPKDWKTGRLEDRKTGRSEDRKTGRMEDWMTNFVLFFLRLSAFGIVSMLVLIVAVAAASQSRPAYYLASQSQPANPAESSLDDGTAAVAACRFAVDARVCRLDAASLEALRRLHAALDDDKDGSVDAAELDGFAREELSQVHSFERVYSGSDAAGRSPADTAAAAAFGSRKGGGGKGNALDLWRAWRASEMHNWTVEEVCSWLSAHASLGQLVPLARELGIDGPHLPLLTELSPHPSVAPLAQALSPTEKRKLTIRATDLVLFGPPGNRQRRRVFAELDSLHHAERSLGDLQEKLSRSEQQRELDRAERLRLQDIYQKEIDSLKAEAGRLSSQRLNTTETDLAEKLRLAEQEVCQLRAALETESQRRPAAAAVSPELWTLLQLTWESELRYCRQNWQQAELRLAKASEGLERLRRKQNSAIGVLRGAFNSAEMVGTFEMSIAEAK</sequence>
<dbReference type="GO" id="GO:0002115">
    <property type="term" value="P:store-operated calcium entry"/>
    <property type="evidence" value="ECO:0007669"/>
    <property type="project" value="TreeGrafter"/>
</dbReference>
<name>A0A1I8IKQ9_9PLAT</name>
<evidence type="ECO:0000256" key="3">
    <source>
        <dbReference type="ARBA" id="ARBA00022989"/>
    </source>
</evidence>
<dbReference type="SMART" id="SM00248">
    <property type="entry name" value="ANK"/>
    <property type="match status" value="5"/>
</dbReference>
<dbReference type="Pfam" id="PF25578">
    <property type="entry name" value="EF-hand_STIM1"/>
    <property type="match status" value="1"/>
</dbReference>
<feature type="compositionally biased region" description="Basic and acidic residues" evidence="7">
    <location>
        <begin position="1227"/>
        <end position="1239"/>
    </location>
</feature>
<proteinExistence type="predicted"/>
<dbReference type="GO" id="GO:0005886">
    <property type="term" value="C:plasma membrane"/>
    <property type="evidence" value="ECO:0007669"/>
    <property type="project" value="TreeGrafter"/>
</dbReference>
<evidence type="ECO:0000313" key="9">
    <source>
        <dbReference type="Proteomes" id="UP000095280"/>
    </source>
</evidence>
<dbReference type="InterPro" id="IPR013761">
    <property type="entry name" value="SAM/pointed_sf"/>
</dbReference>
<dbReference type="PROSITE" id="PS50222">
    <property type="entry name" value="EF_HAND_2"/>
    <property type="match status" value="1"/>
</dbReference>
<dbReference type="InterPro" id="IPR002110">
    <property type="entry name" value="Ankyrin_rpt"/>
</dbReference>
<dbReference type="Gene3D" id="1.25.40.20">
    <property type="entry name" value="Ankyrin repeat-containing domain"/>
    <property type="match status" value="2"/>
</dbReference>
<evidence type="ECO:0000256" key="4">
    <source>
        <dbReference type="ARBA" id="ARBA00023054"/>
    </source>
</evidence>
<feature type="compositionally biased region" description="Low complexity" evidence="7">
    <location>
        <begin position="786"/>
        <end position="808"/>
    </location>
</feature>
<evidence type="ECO:0000256" key="1">
    <source>
        <dbReference type="ARBA" id="ARBA00004479"/>
    </source>
</evidence>
<evidence type="ECO:0000256" key="5">
    <source>
        <dbReference type="ARBA" id="ARBA00023136"/>
    </source>
</evidence>
<dbReference type="PANTHER" id="PTHR15136">
    <property type="entry name" value="STROMAL INTERACTION MOLECULE HOMOLOG"/>
    <property type="match status" value="1"/>
</dbReference>
<dbReference type="GO" id="GO:0005783">
    <property type="term" value="C:endoplasmic reticulum"/>
    <property type="evidence" value="ECO:0007669"/>
    <property type="project" value="TreeGrafter"/>
</dbReference>
<feature type="domain" description="EF-hand" evidence="8">
    <location>
        <begin position="1648"/>
        <end position="1683"/>
    </location>
</feature>
<dbReference type="InterPro" id="IPR002048">
    <property type="entry name" value="EF_hand_dom"/>
</dbReference>
<dbReference type="GO" id="GO:0005509">
    <property type="term" value="F:calcium ion binding"/>
    <property type="evidence" value="ECO:0007669"/>
    <property type="project" value="InterPro"/>
</dbReference>
<dbReference type="Gene3D" id="1.10.238.180">
    <property type="match status" value="1"/>
</dbReference>
<reference evidence="10" key="1">
    <citation type="submission" date="2016-11" db="UniProtKB">
        <authorList>
            <consortium name="WormBaseParasite"/>
        </authorList>
    </citation>
    <scope>IDENTIFICATION</scope>
</reference>
<dbReference type="WBParaSite" id="maker-uti_cns_0013288-snap-gene-0.2-mRNA-1">
    <property type="protein sequence ID" value="maker-uti_cns_0013288-snap-gene-0.2-mRNA-1"/>
    <property type="gene ID" value="maker-uti_cns_0013288-snap-gene-0.2"/>
</dbReference>
<organism evidence="9 10">
    <name type="scientific">Macrostomum lignano</name>
    <dbReference type="NCBI Taxonomy" id="282301"/>
    <lineage>
        <taxon>Eukaryota</taxon>
        <taxon>Metazoa</taxon>
        <taxon>Spiralia</taxon>
        <taxon>Lophotrochozoa</taxon>
        <taxon>Platyhelminthes</taxon>
        <taxon>Rhabditophora</taxon>
        <taxon>Macrostomorpha</taxon>
        <taxon>Macrostomida</taxon>
        <taxon>Macrostomidae</taxon>
        <taxon>Macrostomum</taxon>
    </lineage>
</organism>
<evidence type="ECO:0000256" key="7">
    <source>
        <dbReference type="SAM" id="MobiDB-lite"/>
    </source>
</evidence>
<dbReference type="Gene3D" id="1.20.5.340">
    <property type="match status" value="1"/>
</dbReference>
<evidence type="ECO:0000313" key="10">
    <source>
        <dbReference type="WBParaSite" id="maker-uti_cns_0013288-snap-gene-0.2-mRNA-1"/>
    </source>
</evidence>
<evidence type="ECO:0000259" key="8">
    <source>
        <dbReference type="PROSITE" id="PS50222"/>
    </source>
</evidence>
<dbReference type="InterPro" id="IPR057835">
    <property type="entry name" value="EF-hand_STIM1/2"/>
</dbReference>
<feature type="compositionally biased region" description="Polar residues" evidence="7">
    <location>
        <begin position="1254"/>
        <end position="1264"/>
    </location>
</feature>
<feature type="region of interest" description="Disordered" evidence="7">
    <location>
        <begin position="1518"/>
        <end position="1565"/>
    </location>
</feature>
<feature type="region of interest" description="Disordered" evidence="7">
    <location>
        <begin position="1213"/>
        <end position="1264"/>
    </location>
</feature>
<dbReference type="SUPFAM" id="SSF48403">
    <property type="entry name" value="Ankyrin repeat"/>
    <property type="match status" value="1"/>
</dbReference>
<keyword evidence="4 6" id="KW-0175">Coiled coil</keyword>
<dbReference type="GO" id="GO:0005246">
    <property type="term" value="F:calcium channel regulator activity"/>
    <property type="evidence" value="ECO:0007669"/>
    <property type="project" value="InterPro"/>
</dbReference>
<evidence type="ECO:0000256" key="2">
    <source>
        <dbReference type="ARBA" id="ARBA00022692"/>
    </source>
</evidence>
<dbReference type="PROSITE" id="PS00018">
    <property type="entry name" value="EF_HAND_1"/>
    <property type="match status" value="1"/>
</dbReference>
<feature type="coiled-coil region" evidence="6">
    <location>
        <begin position="1824"/>
        <end position="1876"/>
    </location>
</feature>
<evidence type="ECO:0000256" key="6">
    <source>
        <dbReference type="SAM" id="Coils"/>
    </source>
</evidence>
<dbReference type="InterPro" id="IPR037608">
    <property type="entry name" value="STIM1/2"/>
</dbReference>
<dbReference type="SUPFAM" id="SSF47769">
    <property type="entry name" value="SAM/Pointed domain"/>
    <property type="match status" value="1"/>
</dbReference>